<feature type="transmembrane region" description="Helical" evidence="1">
    <location>
        <begin position="650"/>
        <end position="669"/>
    </location>
</feature>
<feature type="chain" id="PRO_5012172070" evidence="2">
    <location>
        <begin position="19"/>
        <end position="690"/>
    </location>
</feature>
<organism evidence="3 4">
    <name type="scientific">Folsomia candida</name>
    <name type="common">Springtail</name>
    <dbReference type="NCBI Taxonomy" id="158441"/>
    <lineage>
        <taxon>Eukaryota</taxon>
        <taxon>Metazoa</taxon>
        <taxon>Ecdysozoa</taxon>
        <taxon>Arthropoda</taxon>
        <taxon>Hexapoda</taxon>
        <taxon>Collembola</taxon>
        <taxon>Entomobryomorpha</taxon>
        <taxon>Isotomoidea</taxon>
        <taxon>Isotomidae</taxon>
        <taxon>Proisotominae</taxon>
        <taxon>Folsomia</taxon>
    </lineage>
</organism>
<accession>A0A226D4S8</accession>
<evidence type="ECO:0000313" key="3">
    <source>
        <dbReference type="EMBL" id="OXA39661.1"/>
    </source>
</evidence>
<evidence type="ECO:0000313" key="4">
    <source>
        <dbReference type="Proteomes" id="UP000198287"/>
    </source>
</evidence>
<name>A0A226D4S8_FOLCA</name>
<keyword evidence="2" id="KW-0732">Signal</keyword>
<evidence type="ECO:0000256" key="2">
    <source>
        <dbReference type="SAM" id="SignalP"/>
    </source>
</evidence>
<comment type="caution">
    <text evidence="3">The sequence shown here is derived from an EMBL/GenBank/DDBJ whole genome shotgun (WGS) entry which is preliminary data.</text>
</comment>
<gene>
    <name evidence="3" type="ORF">Fcan01_25464</name>
</gene>
<keyword evidence="1" id="KW-0812">Transmembrane</keyword>
<keyword evidence="1" id="KW-1133">Transmembrane helix</keyword>
<feature type="transmembrane region" description="Helical" evidence="1">
    <location>
        <begin position="348"/>
        <end position="367"/>
    </location>
</feature>
<reference evidence="3 4" key="1">
    <citation type="submission" date="2015-12" db="EMBL/GenBank/DDBJ databases">
        <title>The genome of Folsomia candida.</title>
        <authorList>
            <person name="Faddeeva A."/>
            <person name="Derks M.F."/>
            <person name="Anvar Y."/>
            <person name="Smit S."/>
            <person name="Van Straalen N."/>
            <person name="Roelofs D."/>
        </authorList>
    </citation>
    <scope>NUCLEOTIDE SEQUENCE [LARGE SCALE GENOMIC DNA]</scope>
    <source>
        <strain evidence="3 4">VU population</strain>
        <tissue evidence="3">Whole body</tissue>
    </source>
</reference>
<evidence type="ECO:0000256" key="1">
    <source>
        <dbReference type="SAM" id="Phobius"/>
    </source>
</evidence>
<keyword evidence="1" id="KW-0472">Membrane</keyword>
<keyword evidence="4" id="KW-1185">Reference proteome</keyword>
<sequence length="690" mass="79663">MKILKLVISLLLYNVLLATRTSSMAQTLEIYSALKPFANCTTTVITMNNDSITNIKLTMTPIIFITEPILSSRWEKLIPGRFSLLHRRNKIKHCWATLLILPKFWNILSFNSQFYSHWSDHFYYIRTVENHYFLVASVTGSITGKELVKTYTTQFRSTSYYSRMEVILVNLFPTRVTEKVGVITMEYLNMFYLFHYQVSPGMDIALTKASFNISCKTDKEHLCFEQLTRISMIVTNLNKYFWIVEHSHEQLLSIFSNNTTQEPTAIAAVRRVQSFNDLVAFWILQDVPLSNSFYRCFFLRPQANNGFFAYDGDSFKLHKVDNYYFISCYKVRQDSSLLNALSTPFGNSAWICFVTSFLAVTIFLSASQKKFGSAGFRLAVGIMLESSVLYLLKFPKKYEISLVVGIWIVLAGTLLTNWYKTAFTIEMIVPITHGAPWNGLLNIEGVKVLMPLRLMTANVREDFPHSFYVQLFFAGIQNRALPFVEWFSHNKRLKSYFRMAQFLVNLMPLSYQIMDQPLNSIELESVPIQPILYTEITNLIKHLSSCDKTGFLDEKENVAAVLPFLNDNSDGITYMIGEDKFFTKFLGWPVSPVVRDYTIRRLDVMLTSGIYGYWEGLYKLVRPKKLFHHYANWTHPRLPKVAKLNFNSKIVTAFYICGGCLAVCGIFLVGEIICMLCQKWFNSISICKIR</sequence>
<dbReference type="AlphaFoldDB" id="A0A226D4S8"/>
<proteinExistence type="predicted"/>
<feature type="signal peptide" evidence="2">
    <location>
        <begin position="1"/>
        <end position="18"/>
    </location>
</feature>
<feature type="transmembrane region" description="Helical" evidence="1">
    <location>
        <begin position="398"/>
        <end position="419"/>
    </location>
</feature>
<dbReference type="Proteomes" id="UP000198287">
    <property type="component" value="Unassembled WGS sequence"/>
</dbReference>
<dbReference type="EMBL" id="LNIX01000037">
    <property type="protein sequence ID" value="OXA39661.1"/>
    <property type="molecule type" value="Genomic_DNA"/>
</dbReference>
<protein>
    <submittedName>
        <fullName evidence="3">Uncharacterized protein</fullName>
    </submittedName>
</protein>